<dbReference type="PANTHER" id="PTHR15321:SF3">
    <property type="entry name" value="TP53-BINDING PROTEIN 1"/>
    <property type="match status" value="1"/>
</dbReference>
<feature type="region of interest" description="Disordered" evidence="4">
    <location>
        <begin position="46"/>
        <end position="116"/>
    </location>
</feature>
<reference evidence="6 7" key="1">
    <citation type="journal article" date="2012" name="PLoS Pathog.">
        <title>Diverse lifestyles and strategies of plant pathogenesis encoded in the genomes of eighteen Dothideomycetes fungi.</title>
        <authorList>
            <person name="Ohm R.A."/>
            <person name="Feau N."/>
            <person name="Henrissat B."/>
            <person name="Schoch C.L."/>
            <person name="Horwitz B.A."/>
            <person name="Barry K.W."/>
            <person name="Condon B.J."/>
            <person name="Copeland A.C."/>
            <person name="Dhillon B."/>
            <person name="Glaser F."/>
            <person name="Hesse C.N."/>
            <person name="Kosti I."/>
            <person name="LaButti K."/>
            <person name="Lindquist E.A."/>
            <person name="Lucas S."/>
            <person name="Salamov A.A."/>
            <person name="Bradshaw R.E."/>
            <person name="Ciuffetti L."/>
            <person name="Hamelin R.C."/>
            <person name="Kema G.H.J."/>
            <person name="Lawrence C."/>
            <person name="Scott J.A."/>
            <person name="Spatafora J.W."/>
            <person name="Turgeon B.G."/>
            <person name="de Wit P.J.G.M."/>
            <person name="Zhong S."/>
            <person name="Goodwin S.B."/>
            <person name="Grigoriev I.V."/>
        </authorList>
    </citation>
    <scope>NUCLEOTIDE SEQUENCE [LARGE SCALE GENOMIC DNA]</scope>
    <source>
        <strain evidence="6 7">UAMH 10762</strain>
    </source>
</reference>
<dbReference type="PANTHER" id="PTHR15321">
    <property type="entry name" value="TUMOR SUPPRESSOR P53-BINDING PROTEIN 1"/>
    <property type="match status" value="1"/>
</dbReference>
<feature type="compositionally biased region" description="Acidic residues" evidence="4">
    <location>
        <begin position="513"/>
        <end position="528"/>
    </location>
</feature>
<dbReference type="Proteomes" id="UP000011761">
    <property type="component" value="Unassembled WGS sequence"/>
</dbReference>
<feature type="compositionally biased region" description="Basic residues" evidence="4">
    <location>
        <begin position="912"/>
        <end position="924"/>
    </location>
</feature>
<evidence type="ECO:0000259" key="5">
    <source>
        <dbReference type="PROSITE" id="PS50172"/>
    </source>
</evidence>
<feature type="compositionally biased region" description="Polar residues" evidence="4">
    <location>
        <begin position="698"/>
        <end position="719"/>
    </location>
</feature>
<evidence type="ECO:0000256" key="4">
    <source>
        <dbReference type="SAM" id="MobiDB-lite"/>
    </source>
</evidence>
<keyword evidence="3" id="KW-0539">Nucleus</keyword>
<dbReference type="InterPro" id="IPR036420">
    <property type="entry name" value="BRCT_dom_sf"/>
</dbReference>
<dbReference type="GeneID" id="19110426"/>
<organism evidence="6 7">
    <name type="scientific">Baudoinia panamericana (strain UAMH 10762)</name>
    <name type="common">Angels' share fungus</name>
    <name type="synonym">Baudoinia compniacensis (strain UAMH 10762)</name>
    <dbReference type="NCBI Taxonomy" id="717646"/>
    <lineage>
        <taxon>Eukaryota</taxon>
        <taxon>Fungi</taxon>
        <taxon>Dikarya</taxon>
        <taxon>Ascomycota</taxon>
        <taxon>Pezizomycotina</taxon>
        <taxon>Dothideomycetes</taxon>
        <taxon>Dothideomycetidae</taxon>
        <taxon>Mycosphaerellales</taxon>
        <taxon>Teratosphaeriaceae</taxon>
        <taxon>Baudoinia</taxon>
    </lineage>
</organism>
<dbReference type="eggNOG" id="KOG3548">
    <property type="taxonomic scope" value="Eukaryota"/>
</dbReference>
<feature type="region of interest" description="Disordered" evidence="4">
    <location>
        <begin position="647"/>
        <end position="727"/>
    </location>
</feature>
<feature type="compositionally biased region" description="Polar residues" evidence="4">
    <location>
        <begin position="46"/>
        <end position="57"/>
    </location>
</feature>
<dbReference type="CDD" id="cd17745">
    <property type="entry name" value="BRCT_p53bp1_rpt1"/>
    <property type="match status" value="1"/>
</dbReference>
<name>M2N5A7_BAUPA</name>
<dbReference type="InterPro" id="IPR047249">
    <property type="entry name" value="BRCT_p53bp1-like_rpt1"/>
</dbReference>
<feature type="region of interest" description="Disordered" evidence="4">
    <location>
        <begin position="961"/>
        <end position="1001"/>
    </location>
</feature>
<dbReference type="HOGENOM" id="CLU_243269_0_0_1"/>
<dbReference type="InterPro" id="IPR041297">
    <property type="entry name" value="Crb2_Tudor"/>
</dbReference>
<dbReference type="InterPro" id="IPR001357">
    <property type="entry name" value="BRCT_dom"/>
</dbReference>
<feature type="compositionally biased region" description="Polar residues" evidence="4">
    <location>
        <begin position="835"/>
        <end position="846"/>
    </location>
</feature>
<dbReference type="STRING" id="717646.M2N5A7"/>
<evidence type="ECO:0000256" key="3">
    <source>
        <dbReference type="ARBA" id="ARBA00023242"/>
    </source>
</evidence>
<dbReference type="OrthoDB" id="129353at2759"/>
<feature type="region of interest" description="Disordered" evidence="4">
    <location>
        <begin position="352"/>
        <end position="445"/>
    </location>
</feature>
<dbReference type="RefSeq" id="XP_007678569.1">
    <property type="nucleotide sequence ID" value="XM_007680379.1"/>
</dbReference>
<dbReference type="GO" id="GO:0000077">
    <property type="term" value="P:DNA damage checkpoint signaling"/>
    <property type="evidence" value="ECO:0007669"/>
    <property type="project" value="TreeGrafter"/>
</dbReference>
<dbReference type="SUPFAM" id="SSF52113">
    <property type="entry name" value="BRCT domain"/>
    <property type="match status" value="1"/>
</dbReference>
<dbReference type="OMA" id="YLDTILW"/>
<evidence type="ECO:0000313" key="7">
    <source>
        <dbReference type="Proteomes" id="UP000011761"/>
    </source>
</evidence>
<dbReference type="GO" id="GO:0045944">
    <property type="term" value="P:positive regulation of transcription by RNA polymerase II"/>
    <property type="evidence" value="ECO:0007669"/>
    <property type="project" value="TreeGrafter"/>
</dbReference>
<dbReference type="Pfam" id="PF18115">
    <property type="entry name" value="Tudor_3"/>
    <property type="match status" value="1"/>
</dbReference>
<feature type="region of interest" description="Disordered" evidence="4">
    <location>
        <begin position="304"/>
        <end position="340"/>
    </location>
</feature>
<evidence type="ECO:0000313" key="6">
    <source>
        <dbReference type="EMBL" id="EMC94224.1"/>
    </source>
</evidence>
<dbReference type="GO" id="GO:0005634">
    <property type="term" value="C:nucleus"/>
    <property type="evidence" value="ECO:0007669"/>
    <property type="project" value="UniProtKB-SubCell"/>
</dbReference>
<gene>
    <name evidence="6" type="ORF">BAUCODRAFT_26399</name>
</gene>
<evidence type="ECO:0000256" key="1">
    <source>
        <dbReference type="ARBA" id="ARBA00004123"/>
    </source>
</evidence>
<feature type="compositionally biased region" description="Polar residues" evidence="4">
    <location>
        <begin position="324"/>
        <end position="336"/>
    </location>
</feature>
<feature type="region of interest" description="Disordered" evidence="4">
    <location>
        <begin position="494"/>
        <end position="566"/>
    </location>
</feature>
<feature type="compositionally biased region" description="Polar residues" evidence="4">
    <location>
        <begin position="403"/>
        <end position="416"/>
    </location>
</feature>
<dbReference type="GO" id="GO:0042393">
    <property type="term" value="F:histone binding"/>
    <property type="evidence" value="ECO:0007669"/>
    <property type="project" value="TreeGrafter"/>
</dbReference>
<proteinExistence type="predicted"/>
<keyword evidence="7" id="KW-1185">Reference proteome</keyword>
<dbReference type="InterPro" id="IPR047252">
    <property type="entry name" value="TP53BP1-like"/>
</dbReference>
<feature type="region of interest" description="Disordered" evidence="4">
    <location>
        <begin position="833"/>
        <end position="897"/>
    </location>
</feature>
<dbReference type="Gene3D" id="2.30.30.140">
    <property type="match status" value="1"/>
</dbReference>
<feature type="compositionally biased region" description="Acidic residues" evidence="4">
    <location>
        <begin position="387"/>
        <end position="397"/>
    </location>
</feature>
<feature type="compositionally biased region" description="Basic and acidic residues" evidence="4">
    <location>
        <begin position="497"/>
        <end position="511"/>
    </location>
</feature>
<dbReference type="EMBL" id="KB445559">
    <property type="protein sequence ID" value="EMC94224.1"/>
    <property type="molecule type" value="Genomic_DNA"/>
</dbReference>
<feature type="region of interest" description="Disordered" evidence="4">
    <location>
        <begin position="1162"/>
        <end position="1191"/>
    </location>
</feature>
<dbReference type="KEGG" id="bcom:BAUCODRAFT_26399"/>
<keyword evidence="2" id="KW-0227">DNA damage</keyword>
<sequence length="1518" mass="163138">MASLAESSIASVPLTHLAALHDHLLRVSAGTANVTDCIDDPSAIAQPTLQQRSQSEPSADAARVPEAYTDHERPVDAGQQVVTEEETSDDRGATVPDSAEAYSQPSPPRLPSSRSMPAPEMEVMIQASPSQAVLRTQARPGSFHGYPGGDTQPMESQVYRDFNESMAMPKPSVTISKTVALTTPAPLKKKTEMYESAVTGQTSRTLMEGDVGFIDLEKVWQHASPSSAIEELLASPQTQRRIDVGSQKPELPVTPALAGHKRTRSGELLTSATTATKKTPGFSQLFGQPLKGVTMSATQLFDQTQAPSSPLPDAPRSDPVVTRPSPNINDYTTISSPPALRSSPVLLMHAKPHAAGSDPRDDYTSMLESQERRRKRMQSSEQRTDGIDEDDFLDDEDTEHRQYLQQKLQRVMSDQATSERRKTKAPSRPGSSRKEPTTISLITPAPICKGERVNFDDFEDAEVEFDAPVHEDYDDAGDGLLETDVYDELAQTVFRSQRNDNDAEDEQRSADGDASEDLANEDRVDDDTLPPGRHVNNPSDVEDADVATQRSKVADSQPHRSDIKRRSQLYGAKAHPSFASFVPGSQYAGKTSEEHSAIRHLTTDQRTQRQLSTEVPSSPPVHTADSTIPTNSVEASMARQQMLAQFQRQPPPVALAEEAEEEGEVVEAGQSGRVEEVTDSELPVSNANAQGHGHIAGESNSGPLPFSTAPTHFSSSQPSPAKPSLGIGKSPFKMFASQHSGLWAESPRKLAGVRKLTEIAADPSPPTASGNTQNDIDAIMSDVLTAEDQAFIEAMSSPAREPTAKRQRLPHNAAKDVLRGQEAPVHVAIQAARSEAQQEIEQQARPSQRAVDLTVPEPPRVLQSSPSKANEMPASTPEIASVPKGTQDSAKKREEAGAAAVSQLLAARKAKPMKSTKLAGRGRKAAMLSHSDAPKAVGSGVKIKIGTNKRTAMVAAHGVAVEDSSPALSRKEASGQPAHAAPAVATSSQGAQLEGEHEHAGTSTAVTSIAAAPARLFALFKGSFNNFYPATWLGTSGDGKRYKVRFDDTTVAEVDSTQCSSLDLRVGDCIKVDAPALRKPNWIIRGFGDSTAAHGVQLDGVDVLGRRAVRAEAKSGRNSLTPDLVKLQREDGLVDVQIANIYVTHTLWPAFKDRKFSPPAVTKAESGRLATPTLGVQTPDAETPGSRSRRATVPGFKFANRLQHLRDASVSSHASGISSGLFHGMAFAISYLSNEAEKAEVTRQIQRNGGLILESGFDELFEVPDMEGVATSPSERSPHRGEIASAARGLRLKAEHSNLGFVALIADRHSRRAKYMQALALGLPTLAGRWIIDSTAQILGTTTEPIPLDWRKYVLAAGESAYLGGAVRSRSLAYCSPTETSLADIIADRSILLRGDGVLIVAPKKQKAVLERRRAFAFLTLALGAGSVKRVFDLAEVKDLITHDADRWRWVYVDGSIVDASAALFGKPDKSGIKRKRGDDGKANHDAKAMSATSADGKVKIVNDEFVVQSLILGSLVD</sequence>
<evidence type="ECO:0000256" key="2">
    <source>
        <dbReference type="ARBA" id="ARBA00022763"/>
    </source>
</evidence>
<accession>M2N5A7</accession>
<protein>
    <recommendedName>
        <fullName evidence="5">BRCT domain-containing protein</fullName>
    </recommendedName>
</protein>
<feature type="region of interest" description="Disordered" evidence="4">
    <location>
        <begin position="912"/>
        <end position="931"/>
    </location>
</feature>
<dbReference type="PROSITE" id="PS50172">
    <property type="entry name" value="BRCT"/>
    <property type="match status" value="1"/>
</dbReference>
<dbReference type="Gene3D" id="3.40.50.10190">
    <property type="entry name" value="BRCT domain"/>
    <property type="match status" value="1"/>
</dbReference>
<feature type="domain" description="BRCT" evidence="5">
    <location>
        <begin position="1217"/>
        <end position="1334"/>
    </location>
</feature>
<comment type="subcellular location">
    <subcellularLocation>
        <location evidence="1">Nucleus</location>
    </subcellularLocation>
</comment>
<feature type="region of interest" description="Disordered" evidence="4">
    <location>
        <begin position="602"/>
        <end position="627"/>
    </location>
</feature>